<evidence type="ECO:0000256" key="1">
    <source>
        <dbReference type="SAM" id="SignalP"/>
    </source>
</evidence>
<evidence type="ECO:0000313" key="3">
    <source>
        <dbReference type="Proteomes" id="UP001236507"/>
    </source>
</evidence>
<reference evidence="2 3" key="1">
    <citation type="submission" date="2023-05" db="EMBL/GenBank/DDBJ databases">
        <title>Novel species of genus Flectobacillus isolated from stream in China.</title>
        <authorList>
            <person name="Lu H."/>
        </authorList>
    </citation>
    <scope>NUCLEOTIDE SEQUENCE [LARGE SCALE GENOMIC DNA]</scope>
    <source>
        <strain evidence="2 3">KCTC 42575</strain>
    </source>
</reference>
<dbReference type="EMBL" id="JASHIF010000008">
    <property type="protein sequence ID" value="MDI9859526.1"/>
    <property type="molecule type" value="Genomic_DNA"/>
</dbReference>
<comment type="caution">
    <text evidence="2">The sequence shown here is derived from an EMBL/GenBank/DDBJ whole genome shotgun (WGS) entry which is preliminary data.</text>
</comment>
<evidence type="ECO:0000313" key="2">
    <source>
        <dbReference type="EMBL" id="MDI9859526.1"/>
    </source>
</evidence>
<gene>
    <name evidence="2" type="ORF">QM524_09915</name>
</gene>
<name>A0ABT6Y8D9_9BACT</name>
<feature type="signal peptide" evidence="1">
    <location>
        <begin position="1"/>
        <end position="24"/>
    </location>
</feature>
<feature type="chain" id="PRO_5045448262" description="DUF3078 domain-containing protein" evidence="1">
    <location>
        <begin position="25"/>
        <end position="310"/>
    </location>
</feature>
<dbReference type="Proteomes" id="UP001236507">
    <property type="component" value="Unassembled WGS sequence"/>
</dbReference>
<proteinExistence type="predicted"/>
<protein>
    <recommendedName>
        <fullName evidence="4">DUF3078 domain-containing protein</fullName>
    </recommendedName>
</protein>
<keyword evidence="1" id="KW-0732">Signal</keyword>
<sequence length="310" mass="35791">MNKLNLRLLIIVLSSISAHFSTQAQNHIVDRFTIRKSFQTKDDWAKPAVITFTKPQEKSASWLLDMAIGYSAYHHPKGTVSVIPYMELHRNTLIDKPQSVWIGGVATEWRMNGLEHKKWSPVLVQSFKFMEDKIKQNASFQSNFYLTPVFAFKDMNPKYFWIPNHPVSLGSRLSFVYTPYIGIENENRTYAENSLSEGNIYRAFGRISTDITFYPSNNSLKGKLDLSLDWQYRYNYYQTVSDVKNSTQQFLNTSLNYTFFTSADGKKMSQIGFDYVIGENPTEGFEKQSFYTVALKFRLNLGGNKTKVVL</sequence>
<dbReference type="RefSeq" id="WP_283344450.1">
    <property type="nucleotide sequence ID" value="NZ_JASHIF010000008.1"/>
</dbReference>
<organism evidence="2 3">
    <name type="scientific">Flectobacillus roseus</name>
    <dbReference type="NCBI Taxonomy" id="502259"/>
    <lineage>
        <taxon>Bacteria</taxon>
        <taxon>Pseudomonadati</taxon>
        <taxon>Bacteroidota</taxon>
        <taxon>Cytophagia</taxon>
        <taxon>Cytophagales</taxon>
        <taxon>Flectobacillaceae</taxon>
        <taxon>Flectobacillus</taxon>
    </lineage>
</organism>
<evidence type="ECO:0008006" key="4">
    <source>
        <dbReference type="Google" id="ProtNLM"/>
    </source>
</evidence>
<keyword evidence="3" id="KW-1185">Reference proteome</keyword>
<accession>A0ABT6Y8D9</accession>